<evidence type="ECO:0000313" key="2">
    <source>
        <dbReference type="Proteomes" id="UP001162164"/>
    </source>
</evidence>
<dbReference type="EMBL" id="JAPWTJ010000022">
    <property type="protein sequence ID" value="KAJ8984972.1"/>
    <property type="molecule type" value="Genomic_DNA"/>
</dbReference>
<comment type="caution">
    <text evidence="1">The sequence shown here is derived from an EMBL/GenBank/DDBJ whole genome shotgun (WGS) entry which is preliminary data.</text>
</comment>
<keyword evidence="2" id="KW-1185">Reference proteome</keyword>
<accession>A0ABQ9K4H4</accession>
<protein>
    <submittedName>
        <fullName evidence="1">Uncharacterized protein</fullName>
    </submittedName>
</protein>
<organism evidence="1 2">
    <name type="scientific">Molorchus minor</name>
    <dbReference type="NCBI Taxonomy" id="1323400"/>
    <lineage>
        <taxon>Eukaryota</taxon>
        <taxon>Metazoa</taxon>
        <taxon>Ecdysozoa</taxon>
        <taxon>Arthropoda</taxon>
        <taxon>Hexapoda</taxon>
        <taxon>Insecta</taxon>
        <taxon>Pterygota</taxon>
        <taxon>Neoptera</taxon>
        <taxon>Endopterygota</taxon>
        <taxon>Coleoptera</taxon>
        <taxon>Polyphaga</taxon>
        <taxon>Cucujiformia</taxon>
        <taxon>Chrysomeloidea</taxon>
        <taxon>Cerambycidae</taxon>
        <taxon>Lamiinae</taxon>
        <taxon>Monochamini</taxon>
        <taxon>Molorchus</taxon>
    </lineage>
</organism>
<evidence type="ECO:0000313" key="1">
    <source>
        <dbReference type="EMBL" id="KAJ8984972.1"/>
    </source>
</evidence>
<sequence length="92" mass="10766">MPSNPFVHYTGIEPNHRIRSTKILFVIDWLSTTGMEATMKQGWLTWIQNSATNPTLALLSRWHELKRVERERQKTCSILFPMGDDHVREIAM</sequence>
<gene>
    <name evidence="1" type="ORF">NQ317_007842</name>
</gene>
<dbReference type="Proteomes" id="UP001162164">
    <property type="component" value="Unassembled WGS sequence"/>
</dbReference>
<proteinExistence type="predicted"/>
<reference evidence="1" key="1">
    <citation type="journal article" date="2023" name="Insect Mol. Biol.">
        <title>Genome sequencing provides insights into the evolution of gene families encoding plant cell wall-degrading enzymes in longhorned beetles.</title>
        <authorList>
            <person name="Shin N.R."/>
            <person name="Okamura Y."/>
            <person name="Kirsch R."/>
            <person name="Pauchet Y."/>
        </authorList>
    </citation>
    <scope>NUCLEOTIDE SEQUENCE</scope>
    <source>
        <strain evidence="1">MMC_N1</strain>
    </source>
</reference>
<name>A0ABQ9K4H4_9CUCU</name>